<keyword evidence="3" id="KW-0285">Flavoprotein</keyword>
<dbReference type="InterPro" id="IPR016166">
    <property type="entry name" value="FAD-bd_PCMH"/>
</dbReference>
<sequence length="468" mass="50272">MITDASTETLKMTLGGNLLGPDDPAFDEVRQVWNGMIDRRPALIARCRGTADVVATVAFARKRDLPISVRGGGHNVAGTAVGDNSLMIDLSLMHTVIVDANARVARVQGGALLQDVDRETQVHGLATPTGLVSKTGIAGLCLSGGLGWLRRKHGLTCDNLIGAEVVTGNGEVVYTSETSNPELLWGLRGGGGNFGVVTTFEFRLHPVGPEVAFTFVGYPADDRRRCYEAYRDFTQHAPDEVSTLVTSITVPDDPAFPVPDARGKPAIAFLGVSLGAPEAGEASMAPLRRVAAPLFDLSGTMRWVDIQSLLDANFPAGGLYYWKGRPLTAAALGDAGIDMLVDYAERRPSPLTALVIWHLGGAIRQVDENGTAYGGRGAEYMLAAESIWSDRADDESNIAWSRNAVDDFARFGYGDGLYLNYPGFLENQDEVTRATFGQKYARLQALKASCDPQNLFRHNHNIPPADPA</sequence>
<proteinExistence type="inferred from homology"/>
<reference evidence="7 8" key="1">
    <citation type="submission" date="2018-07" db="EMBL/GenBank/DDBJ databases">
        <title>Halomonas montanilacus sp. nov., isolated from Lake Pengyan on Tibetan Plateau.</title>
        <authorList>
            <person name="Lu H."/>
            <person name="Xing P."/>
            <person name="Wu Q."/>
        </authorList>
    </citation>
    <scope>NUCLEOTIDE SEQUENCE [LARGE SCALE GENOMIC DNA]</scope>
    <source>
        <strain evidence="7 8">PYC7W</strain>
    </source>
</reference>
<dbReference type="InterPro" id="IPR016169">
    <property type="entry name" value="FAD-bd_PCMH_sub2"/>
</dbReference>
<dbReference type="InterPro" id="IPR036318">
    <property type="entry name" value="FAD-bd_PCMH-like_sf"/>
</dbReference>
<keyword evidence="8" id="KW-1185">Reference proteome</keyword>
<evidence type="ECO:0000256" key="1">
    <source>
        <dbReference type="ARBA" id="ARBA00001974"/>
    </source>
</evidence>
<dbReference type="GO" id="GO:0016491">
    <property type="term" value="F:oxidoreductase activity"/>
    <property type="evidence" value="ECO:0007669"/>
    <property type="project" value="UniProtKB-KW"/>
</dbReference>
<dbReference type="Proteomes" id="UP000252405">
    <property type="component" value="Unassembled WGS sequence"/>
</dbReference>
<dbReference type="SUPFAM" id="SSF56176">
    <property type="entry name" value="FAD-binding/transporter-associated domain-like"/>
    <property type="match status" value="1"/>
</dbReference>
<gene>
    <name evidence="7" type="ORF">DU505_10910</name>
</gene>
<evidence type="ECO:0000256" key="3">
    <source>
        <dbReference type="ARBA" id="ARBA00022630"/>
    </source>
</evidence>
<dbReference type="PROSITE" id="PS00862">
    <property type="entry name" value="OX2_COVAL_FAD"/>
    <property type="match status" value="1"/>
</dbReference>
<keyword evidence="4" id="KW-0274">FAD</keyword>
<dbReference type="InterPro" id="IPR006094">
    <property type="entry name" value="Oxid_FAD_bind_N"/>
</dbReference>
<dbReference type="InterPro" id="IPR006093">
    <property type="entry name" value="Oxy_OxRdtase_FAD_BS"/>
</dbReference>
<comment type="cofactor">
    <cofactor evidence="1">
        <name>FAD</name>
        <dbReference type="ChEBI" id="CHEBI:57692"/>
    </cofactor>
</comment>
<dbReference type="PANTHER" id="PTHR42973:SF39">
    <property type="entry name" value="FAD-BINDING PCMH-TYPE DOMAIN-CONTAINING PROTEIN"/>
    <property type="match status" value="1"/>
</dbReference>
<comment type="similarity">
    <text evidence="2">Belongs to the oxygen-dependent FAD-linked oxidoreductase family.</text>
</comment>
<dbReference type="InterPro" id="IPR016167">
    <property type="entry name" value="FAD-bd_PCMH_sub1"/>
</dbReference>
<dbReference type="GO" id="GO:0071949">
    <property type="term" value="F:FAD binding"/>
    <property type="evidence" value="ECO:0007669"/>
    <property type="project" value="InterPro"/>
</dbReference>
<dbReference type="InterPro" id="IPR012951">
    <property type="entry name" value="BBE"/>
</dbReference>
<feature type="domain" description="FAD-binding PCMH-type" evidence="6">
    <location>
        <begin position="36"/>
        <end position="207"/>
    </location>
</feature>
<dbReference type="InterPro" id="IPR050416">
    <property type="entry name" value="FAD-linked_Oxidoreductase"/>
</dbReference>
<keyword evidence="5" id="KW-0560">Oxidoreductase</keyword>
<dbReference type="Pfam" id="PF01565">
    <property type="entry name" value="FAD_binding_4"/>
    <property type="match status" value="1"/>
</dbReference>
<dbReference type="Gene3D" id="3.40.462.20">
    <property type="match status" value="1"/>
</dbReference>
<evidence type="ECO:0000256" key="2">
    <source>
        <dbReference type="ARBA" id="ARBA00005466"/>
    </source>
</evidence>
<evidence type="ECO:0000313" key="8">
    <source>
        <dbReference type="Proteomes" id="UP000252405"/>
    </source>
</evidence>
<accession>A0A368U0E2</accession>
<dbReference type="PROSITE" id="PS51387">
    <property type="entry name" value="FAD_PCMH"/>
    <property type="match status" value="1"/>
</dbReference>
<dbReference type="OrthoDB" id="9775082at2"/>
<organism evidence="7 8">
    <name type="scientific">Billgrantia montanilacus</name>
    <dbReference type="NCBI Taxonomy" id="2282305"/>
    <lineage>
        <taxon>Bacteria</taxon>
        <taxon>Pseudomonadati</taxon>
        <taxon>Pseudomonadota</taxon>
        <taxon>Gammaproteobacteria</taxon>
        <taxon>Oceanospirillales</taxon>
        <taxon>Halomonadaceae</taxon>
        <taxon>Billgrantia</taxon>
    </lineage>
</organism>
<dbReference type="EMBL" id="QPII01000006">
    <property type="protein sequence ID" value="RCV89532.1"/>
    <property type="molecule type" value="Genomic_DNA"/>
</dbReference>
<evidence type="ECO:0000256" key="4">
    <source>
        <dbReference type="ARBA" id="ARBA00022827"/>
    </source>
</evidence>
<protein>
    <submittedName>
        <fullName evidence="7">FAD-binding oxidoreductase</fullName>
    </submittedName>
</protein>
<dbReference type="Pfam" id="PF08031">
    <property type="entry name" value="BBE"/>
    <property type="match status" value="1"/>
</dbReference>
<comment type="caution">
    <text evidence="7">The sequence shown here is derived from an EMBL/GenBank/DDBJ whole genome shotgun (WGS) entry which is preliminary data.</text>
</comment>
<name>A0A368U0E2_9GAMM</name>
<dbReference type="PANTHER" id="PTHR42973">
    <property type="entry name" value="BINDING OXIDOREDUCTASE, PUTATIVE (AFU_ORTHOLOGUE AFUA_1G17690)-RELATED"/>
    <property type="match status" value="1"/>
</dbReference>
<evidence type="ECO:0000313" key="7">
    <source>
        <dbReference type="EMBL" id="RCV89532.1"/>
    </source>
</evidence>
<evidence type="ECO:0000259" key="6">
    <source>
        <dbReference type="PROSITE" id="PS51387"/>
    </source>
</evidence>
<evidence type="ECO:0000256" key="5">
    <source>
        <dbReference type="ARBA" id="ARBA00023002"/>
    </source>
</evidence>
<dbReference type="Gene3D" id="3.30.43.10">
    <property type="entry name" value="Uridine Diphospho-n-acetylenolpyruvylglucosamine Reductase, domain 2"/>
    <property type="match status" value="1"/>
</dbReference>
<dbReference type="RefSeq" id="WP_114479009.1">
    <property type="nucleotide sequence ID" value="NZ_QPII01000006.1"/>
</dbReference>
<dbReference type="Gene3D" id="3.30.465.10">
    <property type="match status" value="1"/>
</dbReference>
<dbReference type="AlphaFoldDB" id="A0A368U0E2"/>